<keyword evidence="2" id="KW-1185">Reference proteome</keyword>
<reference evidence="2" key="1">
    <citation type="submission" date="2013-09" db="EMBL/GenBank/DDBJ databases">
        <title>Corchorus olitorius genome sequencing.</title>
        <authorList>
            <person name="Alam M."/>
            <person name="Haque M.S."/>
            <person name="Islam M.S."/>
            <person name="Emdad E.M."/>
            <person name="Islam M.M."/>
            <person name="Ahmed B."/>
            <person name="Halim A."/>
            <person name="Hossen Q.M.M."/>
            <person name="Hossain M.Z."/>
            <person name="Ahmed R."/>
            <person name="Khan M.M."/>
            <person name="Islam R."/>
            <person name="Rashid M.M."/>
            <person name="Khan S.A."/>
            <person name="Rahman M.S."/>
            <person name="Alam M."/>
            <person name="Yahiya A.S."/>
            <person name="Khan M.S."/>
            <person name="Azam M.S."/>
            <person name="Haque T."/>
            <person name="Lashkar M.Z.H."/>
            <person name="Akhand A.I."/>
            <person name="Morshed G."/>
            <person name="Roy S."/>
            <person name="Uddin K.S."/>
            <person name="Rabeya T."/>
            <person name="Hossain A.S."/>
            <person name="Chowdhury A."/>
            <person name="Snigdha A.R."/>
            <person name="Mortoza M.S."/>
            <person name="Matin S.A."/>
            <person name="Hoque S.M.E."/>
            <person name="Islam M.K."/>
            <person name="Roy D.K."/>
            <person name="Haider R."/>
            <person name="Moosa M.M."/>
            <person name="Elias S.M."/>
            <person name="Hasan A.M."/>
            <person name="Jahan S."/>
            <person name="Shafiuddin M."/>
            <person name="Mahmood N."/>
            <person name="Shommy N.S."/>
        </authorList>
    </citation>
    <scope>NUCLEOTIDE SEQUENCE [LARGE SCALE GENOMIC DNA]</scope>
    <source>
        <strain evidence="2">cv. O-4</strain>
    </source>
</reference>
<dbReference type="AlphaFoldDB" id="A0A1R3J330"/>
<name>A0A1R3J330_9ROSI</name>
<dbReference type="Proteomes" id="UP000187203">
    <property type="component" value="Unassembled WGS sequence"/>
</dbReference>
<protein>
    <submittedName>
        <fullName evidence="1">Uncharacterized protein</fullName>
    </submittedName>
</protein>
<comment type="caution">
    <text evidence="1">The sequence shown here is derived from an EMBL/GenBank/DDBJ whole genome shotgun (WGS) entry which is preliminary data.</text>
</comment>
<organism evidence="1 2">
    <name type="scientific">Corchorus olitorius</name>
    <dbReference type="NCBI Taxonomy" id="93759"/>
    <lineage>
        <taxon>Eukaryota</taxon>
        <taxon>Viridiplantae</taxon>
        <taxon>Streptophyta</taxon>
        <taxon>Embryophyta</taxon>
        <taxon>Tracheophyta</taxon>
        <taxon>Spermatophyta</taxon>
        <taxon>Magnoliopsida</taxon>
        <taxon>eudicotyledons</taxon>
        <taxon>Gunneridae</taxon>
        <taxon>Pentapetalae</taxon>
        <taxon>rosids</taxon>
        <taxon>malvids</taxon>
        <taxon>Malvales</taxon>
        <taxon>Malvaceae</taxon>
        <taxon>Grewioideae</taxon>
        <taxon>Apeibeae</taxon>
        <taxon>Corchorus</taxon>
    </lineage>
</organism>
<evidence type="ECO:0000313" key="2">
    <source>
        <dbReference type="Proteomes" id="UP000187203"/>
    </source>
</evidence>
<evidence type="ECO:0000313" key="1">
    <source>
        <dbReference type="EMBL" id="OMO89243.1"/>
    </source>
</evidence>
<dbReference type="EMBL" id="AWUE01016869">
    <property type="protein sequence ID" value="OMO89243.1"/>
    <property type="molecule type" value="Genomic_DNA"/>
</dbReference>
<sequence length="126" mass="14166">MTGMVETQGNEWMELEDEAPLMAGAGKWINFPDQFTNLQKLSGLLLVFPLQLEGRGANSFLVTTWPLFKPTKRPVFGCLVAIPIETEIWAEAKLGMLKPESLSASRTVLENAKFHHRFHSKLPLLD</sequence>
<gene>
    <name evidence="1" type="ORF">COLO4_19836</name>
</gene>
<accession>A0A1R3J330</accession>
<proteinExistence type="predicted"/>